<feature type="domain" description="Wax synthase" evidence="6">
    <location>
        <begin position="240"/>
        <end position="326"/>
    </location>
</feature>
<keyword evidence="3 5" id="KW-1133">Transmembrane helix</keyword>
<dbReference type="GO" id="GO:0016020">
    <property type="term" value="C:membrane"/>
    <property type="evidence" value="ECO:0007669"/>
    <property type="project" value="UniProtKB-SubCell"/>
</dbReference>
<dbReference type="InterPro" id="IPR032805">
    <property type="entry name" value="Wax_synthase_dom"/>
</dbReference>
<dbReference type="Proteomes" id="UP000054217">
    <property type="component" value="Unassembled WGS sequence"/>
</dbReference>
<proteinExistence type="predicted"/>
<dbReference type="EMBL" id="KN831959">
    <property type="protein sequence ID" value="KIO07805.1"/>
    <property type="molecule type" value="Genomic_DNA"/>
</dbReference>
<evidence type="ECO:0000259" key="6">
    <source>
        <dbReference type="Pfam" id="PF13813"/>
    </source>
</evidence>
<dbReference type="STRING" id="870435.A0A0C3P438"/>
<evidence type="ECO:0000256" key="3">
    <source>
        <dbReference type="ARBA" id="ARBA00022989"/>
    </source>
</evidence>
<feature type="transmembrane region" description="Helical" evidence="5">
    <location>
        <begin position="162"/>
        <end position="184"/>
    </location>
</feature>
<name>A0A0C3P438_PISTI</name>
<evidence type="ECO:0000256" key="1">
    <source>
        <dbReference type="ARBA" id="ARBA00004141"/>
    </source>
</evidence>
<feature type="transmembrane region" description="Helical" evidence="5">
    <location>
        <begin position="81"/>
        <end position="101"/>
    </location>
</feature>
<comment type="subcellular location">
    <subcellularLocation>
        <location evidence="1">Membrane</location>
        <topology evidence="1">Multi-pass membrane protein</topology>
    </subcellularLocation>
</comment>
<protein>
    <recommendedName>
        <fullName evidence="6">Wax synthase domain-containing protein</fullName>
    </recommendedName>
</protein>
<evidence type="ECO:0000313" key="7">
    <source>
        <dbReference type="EMBL" id="KIO07805.1"/>
    </source>
</evidence>
<keyword evidence="8" id="KW-1185">Reference proteome</keyword>
<dbReference type="HOGENOM" id="CLU_032731_1_1_1"/>
<feature type="transmembrane region" description="Helical" evidence="5">
    <location>
        <begin position="215"/>
        <end position="234"/>
    </location>
</feature>
<organism evidence="7 8">
    <name type="scientific">Pisolithus tinctorius Marx 270</name>
    <dbReference type="NCBI Taxonomy" id="870435"/>
    <lineage>
        <taxon>Eukaryota</taxon>
        <taxon>Fungi</taxon>
        <taxon>Dikarya</taxon>
        <taxon>Basidiomycota</taxon>
        <taxon>Agaricomycotina</taxon>
        <taxon>Agaricomycetes</taxon>
        <taxon>Agaricomycetidae</taxon>
        <taxon>Boletales</taxon>
        <taxon>Sclerodermatineae</taxon>
        <taxon>Pisolithaceae</taxon>
        <taxon>Pisolithus</taxon>
    </lineage>
</organism>
<accession>A0A0C3P438</accession>
<keyword evidence="4 5" id="KW-0472">Membrane</keyword>
<reference evidence="8" key="2">
    <citation type="submission" date="2015-01" db="EMBL/GenBank/DDBJ databases">
        <title>Evolutionary Origins and Diversification of the Mycorrhizal Mutualists.</title>
        <authorList>
            <consortium name="DOE Joint Genome Institute"/>
            <consortium name="Mycorrhizal Genomics Consortium"/>
            <person name="Kohler A."/>
            <person name="Kuo A."/>
            <person name="Nagy L.G."/>
            <person name="Floudas D."/>
            <person name="Copeland A."/>
            <person name="Barry K.W."/>
            <person name="Cichocki N."/>
            <person name="Veneault-Fourrey C."/>
            <person name="LaButti K."/>
            <person name="Lindquist E.A."/>
            <person name="Lipzen A."/>
            <person name="Lundell T."/>
            <person name="Morin E."/>
            <person name="Murat C."/>
            <person name="Riley R."/>
            <person name="Ohm R."/>
            <person name="Sun H."/>
            <person name="Tunlid A."/>
            <person name="Henrissat B."/>
            <person name="Grigoriev I.V."/>
            <person name="Hibbett D.S."/>
            <person name="Martin F."/>
        </authorList>
    </citation>
    <scope>NUCLEOTIDE SEQUENCE [LARGE SCALE GENOMIC DNA]</scope>
    <source>
        <strain evidence="8">Marx 270</strain>
    </source>
</reference>
<evidence type="ECO:0000256" key="4">
    <source>
        <dbReference type="ARBA" id="ARBA00023136"/>
    </source>
</evidence>
<gene>
    <name evidence="7" type="ORF">M404DRAFT_997946</name>
</gene>
<keyword evidence="2 5" id="KW-0812">Transmembrane</keyword>
<dbReference type="Pfam" id="PF13813">
    <property type="entry name" value="MBOAT_2"/>
    <property type="match status" value="1"/>
</dbReference>
<evidence type="ECO:0000313" key="8">
    <source>
        <dbReference type="Proteomes" id="UP000054217"/>
    </source>
</evidence>
<reference evidence="7 8" key="1">
    <citation type="submission" date="2014-04" db="EMBL/GenBank/DDBJ databases">
        <authorList>
            <consortium name="DOE Joint Genome Institute"/>
            <person name="Kuo A."/>
            <person name="Kohler A."/>
            <person name="Costa M.D."/>
            <person name="Nagy L.G."/>
            <person name="Floudas D."/>
            <person name="Copeland A."/>
            <person name="Barry K.W."/>
            <person name="Cichocki N."/>
            <person name="Veneault-Fourrey C."/>
            <person name="LaButti K."/>
            <person name="Lindquist E.A."/>
            <person name="Lipzen A."/>
            <person name="Lundell T."/>
            <person name="Morin E."/>
            <person name="Murat C."/>
            <person name="Sun H."/>
            <person name="Tunlid A."/>
            <person name="Henrissat B."/>
            <person name="Grigoriev I.V."/>
            <person name="Hibbett D.S."/>
            <person name="Martin F."/>
            <person name="Nordberg H.P."/>
            <person name="Cantor M.N."/>
            <person name="Hua S.X."/>
        </authorList>
    </citation>
    <scope>NUCLEOTIDE SEQUENCE [LARGE SCALE GENOMIC DNA]</scope>
    <source>
        <strain evidence="7 8">Marx 270</strain>
    </source>
</reference>
<dbReference type="InParanoid" id="A0A0C3P438"/>
<sequence>MGLSVPQTNAERLFILGGTPQVILLRRSVDVLFLVARALLLVFAALNFKSVSWCLISCSIVVALLAADIPHTRTGDRMLDYLFGVILGVSVLQSVRFLLLVRPLEEYRHESDKVPAYQLSFIRRFFWLFKMTCSPRGVGWSFKAENSVIPVDPRHRTRASFIIWRLGWLFSHYFLLEVATLYTYCNPVLLSGASVTWRGYIVQCLDSAVAYFRSYAIITCIHCALAILAVGTNLDEPQAWPQPFGHWKNAYTIRKFSGKVWHQIFRHDLTLFGPHRPKRNPWDPVCAEPSSANKRKEREPWATTYRRLCYAFICSAFVHVCGDVLLQFRLWGDISSAGASGAMNAPNVIGYSAPYFLLQPVGVLVEDAVVEVGKRMGLKEGTWTRIAGYAWVLVFTSSTCAFSSDGLTKAFRLGDRPGEGMQAPTTLIEVTADRVFGVRLAPVKSSWLSRM</sequence>
<evidence type="ECO:0000256" key="5">
    <source>
        <dbReference type="SAM" id="Phobius"/>
    </source>
</evidence>
<dbReference type="OrthoDB" id="1077582at2759"/>
<dbReference type="AlphaFoldDB" id="A0A0C3P438"/>
<evidence type="ECO:0000256" key="2">
    <source>
        <dbReference type="ARBA" id="ARBA00022692"/>
    </source>
</evidence>